<dbReference type="EMBL" id="VBAJ01000212">
    <property type="protein sequence ID" value="TMJ06922.1"/>
    <property type="molecule type" value="Genomic_DNA"/>
</dbReference>
<evidence type="ECO:0000313" key="3">
    <source>
        <dbReference type="Proteomes" id="UP000318661"/>
    </source>
</evidence>
<dbReference type="AlphaFoldDB" id="A0A537LG50"/>
<feature type="domain" description="Pyridoxamine 5'-phosphate oxidase N-terminal" evidence="1">
    <location>
        <begin position="54"/>
        <end position="171"/>
    </location>
</feature>
<sequence>MDRRAQRGYHPVADVRYQRLDEQFAGVAHTSIEKYRGRREVMMAQEFAVDQILQAVQAHLASRHVVTLATSYHDEPWAATAFYVARGLDLYVCQGKRARTLAHMLANPRTGFAVDDRRADAWLQGVGTAAVVRTAEDGWAREALQRAAPEFAHHFTNPDYPVLIIRVDELTFADRSGGVYPRQHLVLADGVWRLAG</sequence>
<protein>
    <recommendedName>
        <fullName evidence="1">Pyridoxamine 5'-phosphate oxidase N-terminal domain-containing protein</fullName>
    </recommendedName>
</protein>
<dbReference type="Pfam" id="PF01243">
    <property type="entry name" value="PNPOx_N"/>
    <property type="match status" value="1"/>
</dbReference>
<accession>A0A537LG50</accession>
<evidence type="ECO:0000259" key="1">
    <source>
        <dbReference type="Pfam" id="PF01243"/>
    </source>
</evidence>
<gene>
    <name evidence="2" type="ORF">E6G99_08360</name>
</gene>
<dbReference type="Gene3D" id="2.30.110.10">
    <property type="entry name" value="Electron Transport, Fmn-binding Protein, Chain A"/>
    <property type="match status" value="1"/>
</dbReference>
<dbReference type="SUPFAM" id="SSF50475">
    <property type="entry name" value="FMN-binding split barrel"/>
    <property type="match status" value="1"/>
</dbReference>
<comment type="caution">
    <text evidence="2">The sequence shown here is derived from an EMBL/GenBank/DDBJ whole genome shotgun (WGS) entry which is preliminary data.</text>
</comment>
<organism evidence="2 3">
    <name type="scientific">Candidatus Segetimicrobium genomatis</name>
    <dbReference type="NCBI Taxonomy" id="2569760"/>
    <lineage>
        <taxon>Bacteria</taxon>
        <taxon>Bacillati</taxon>
        <taxon>Candidatus Sysuimicrobiota</taxon>
        <taxon>Candidatus Sysuimicrobiia</taxon>
        <taxon>Candidatus Sysuimicrobiales</taxon>
        <taxon>Candidatus Segetimicrobiaceae</taxon>
        <taxon>Candidatus Segetimicrobium</taxon>
    </lineage>
</organism>
<proteinExistence type="predicted"/>
<dbReference type="Proteomes" id="UP000318661">
    <property type="component" value="Unassembled WGS sequence"/>
</dbReference>
<evidence type="ECO:0000313" key="2">
    <source>
        <dbReference type="EMBL" id="TMJ06922.1"/>
    </source>
</evidence>
<dbReference type="InterPro" id="IPR012349">
    <property type="entry name" value="Split_barrel_FMN-bd"/>
</dbReference>
<dbReference type="InterPro" id="IPR011576">
    <property type="entry name" value="Pyridox_Oxase_N"/>
</dbReference>
<name>A0A537LG50_9BACT</name>
<reference evidence="2 3" key="1">
    <citation type="journal article" date="2019" name="Nat. Microbiol.">
        <title>Mediterranean grassland soil C-N compound turnover is dependent on rainfall and depth, and is mediated by genomically divergent microorganisms.</title>
        <authorList>
            <person name="Diamond S."/>
            <person name="Andeer P.F."/>
            <person name="Li Z."/>
            <person name="Crits-Christoph A."/>
            <person name="Burstein D."/>
            <person name="Anantharaman K."/>
            <person name="Lane K.R."/>
            <person name="Thomas B.C."/>
            <person name="Pan C."/>
            <person name="Northen T.R."/>
            <person name="Banfield J.F."/>
        </authorList>
    </citation>
    <scope>NUCLEOTIDE SEQUENCE [LARGE SCALE GENOMIC DNA]</scope>
    <source>
        <strain evidence="2">NP_2</strain>
    </source>
</reference>